<accession>A0A9P5Y6C9</accession>
<gene>
    <name evidence="1" type="ORF">BDZ94DRAFT_1259625</name>
</gene>
<dbReference type="Proteomes" id="UP000807353">
    <property type="component" value="Unassembled WGS sequence"/>
</dbReference>
<name>A0A9P5Y6C9_9AGAR</name>
<protein>
    <submittedName>
        <fullName evidence="1">Uncharacterized protein</fullName>
    </submittedName>
</protein>
<evidence type="ECO:0000313" key="2">
    <source>
        <dbReference type="Proteomes" id="UP000807353"/>
    </source>
</evidence>
<comment type="caution">
    <text evidence="1">The sequence shown here is derived from an EMBL/GenBank/DDBJ whole genome shotgun (WGS) entry which is preliminary data.</text>
</comment>
<dbReference type="EMBL" id="MU150265">
    <property type="protein sequence ID" value="KAF9463108.1"/>
    <property type="molecule type" value="Genomic_DNA"/>
</dbReference>
<organism evidence="1 2">
    <name type="scientific">Collybia nuda</name>
    <dbReference type="NCBI Taxonomy" id="64659"/>
    <lineage>
        <taxon>Eukaryota</taxon>
        <taxon>Fungi</taxon>
        <taxon>Dikarya</taxon>
        <taxon>Basidiomycota</taxon>
        <taxon>Agaricomycotina</taxon>
        <taxon>Agaricomycetes</taxon>
        <taxon>Agaricomycetidae</taxon>
        <taxon>Agaricales</taxon>
        <taxon>Tricholomatineae</taxon>
        <taxon>Clitocybaceae</taxon>
        <taxon>Collybia</taxon>
    </lineage>
</organism>
<proteinExistence type="predicted"/>
<reference evidence="1" key="1">
    <citation type="submission" date="2020-11" db="EMBL/GenBank/DDBJ databases">
        <authorList>
            <consortium name="DOE Joint Genome Institute"/>
            <person name="Ahrendt S."/>
            <person name="Riley R."/>
            <person name="Andreopoulos W."/>
            <person name="Labutti K."/>
            <person name="Pangilinan J."/>
            <person name="Ruiz-Duenas F.J."/>
            <person name="Barrasa J.M."/>
            <person name="Sanchez-Garcia M."/>
            <person name="Camarero S."/>
            <person name="Miyauchi S."/>
            <person name="Serrano A."/>
            <person name="Linde D."/>
            <person name="Babiker R."/>
            <person name="Drula E."/>
            <person name="Ayuso-Fernandez I."/>
            <person name="Pacheco R."/>
            <person name="Padilla G."/>
            <person name="Ferreira P."/>
            <person name="Barriuso J."/>
            <person name="Kellner H."/>
            <person name="Castanera R."/>
            <person name="Alfaro M."/>
            <person name="Ramirez L."/>
            <person name="Pisabarro A.G."/>
            <person name="Kuo A."/>
            <person name="Tritt A."/>
            <person name="Lipzen A."/>
            <person name="He G."/>
            <person name="Yan M."/>
            <person name="Ng V."/>
            <person name="Cullen D."/>
            <person name="Martin F."/>
            <person name="Rosso M.-N."/>
            <person name="Henrissat B."/>
            <person name="Hibbett D."/>
            <person name="Martinez A.T."/>
            <person name="Grigoriev I.V."/>
        </authorList>
    </citation>
    <scope>NUCLEOTIDE SEQUENCE</scope>
    <source>
        <strain evidence="1">CBS 247.69</strain>
    </source>
</reference>
<dbReference type="AlphaFoldDB" id="A0A9P5Y6C9"/>
<evidence type="ECO:0000313" key="1">
    <source>
        <dbReference type="EMBL" id="KAF9463108.1"/>
    </source>
</evidence>
<sequence>MTAIRAQAKSNQLKSDSEYLKSIKSYANESGSVRFLDVAAHRTKSAIVNQAVKKSMARIERPDPERIVLLGLYLDNVFLPSGTTITAELDKRAAQALQKMVGDIKDKDERVAAQAVLNDARWATKTSVTDLYKKALQIFDKNIKEWAPPKLDL</sequence>
<keyword evidence="2" id="KW-1185">Reference proteome</keyword>